<name>A0A859FGX2_9BACI</name>
<dbReference type="InterPro" id="IPR023772">
    <property type="entry name" value="DNA-bd_HTH_TetR-type_CS"/>
</dbReference>
<dbReference type="GO" id="GO:0000976">
    <property type="term" value="F:transcription cis-regulatory region binding"/>
    <property type="evidence" value="ECO:0007669"/>
    <property type="project" value="TreeGrafter"/>
</dbReference>
<dbReference type="EMBL" id="CP041372">
    <property type="protein sequence ID" value="QKS72068.1"/>
    <property type="molecule type" value="Genomic_DNA"/>
</dbReference>
<evidence type="ECO:0000259" key="3">
    <source>
        <dbReference type="PROSITE" id="PS50977"/>
    </source>
</evidence>
<accession>A0A859FGX2</accession>
<organism evidence="4 5">
    <name type="scientific">Paenalkalicoccus suaedae</name>
    <dbReference type="NCBI Taxonomy" id="2592382"/>
    <lineage>
        <taxon>Bacteria</taxon>
        <taxon>Bacillati</taxon>
        <taxon>Bacillota</taxon>
        <taxon>Bacilli</taxon>
        <taxon>Bacillales</taxon>
        <taxon>Bacillaceae</taxon>
        <taxon>Paenalkalicoccus</taxon>
    </lineage>
</organism>
<dbReference type="SUPFAM" id="SSF46689">
    <property type="entry name" value="Homeodomain-like"/>
    <property type="match status" value="1"/>
</dbReference>
<evidence type="ECO:0000313" key="4">
    <source>
        <dbReference type="EMBL" id="QKS72068.1"/>
    </source>
</evidence>
<sequence>MTEGKGFWHVRKTSKEKVLEAAVELFYAKGYANTSVREIASRATVNVALISYHFNGKQGLLETLMTTFFDGYIGALEKECEKVTNSTNSIRSHLESACRSMLLFQQQFDVLSRFVHREMTLDSILVREIMSSYLTKERHLFRYLLEEAFAQGEMITPVNEYMIIQLRGLLTLPFLHSQYIREVHYMVASESYFLDRYFETVRKWLDAHIGEPSIV</sequence>
<evidence type="ECO:0000313" key="5">
    <source>
        <dbReference type="Proteomes" id="UP000318138"/>
    </source>
</evidence>
<dbReference type="PANTHER" id="PTHR30055">
    <property type="entry name" value="HTH-TYPE TRANSCRIPTIONAL REGULATOR RUTR"/>
    <property type="match status" value="1"/>
</dbReference>
<dbReference type="GO" id="GO:0003700">
    <property type="term" value="F:DNA-binding transcription factor activity"/>
    <property type="evidence" value="ECO:0007669"/>
    <property type="project" value="TreeGrafter"/>
</dbReference>
<dbReference type="NCBIfam" id="NF037937">
    <property type="entry name" value="septum_RefZ"/>
    <property type="match status" value="1"/>
</dbReference>
<dbReference type="PANTHER" id="PTHR30055:SF199">
    <property type="entry name" value="HTH-TYPE TRANSCRIPTIONAL REGULATOR YTTP-RELATED"/>
    <property type="match status" value="1"/>
</dbReference>
<dbReference type="PROSITE" id="PS50977">
    <property type="entry name" value="HTH_TETR_2"/>
    <property type="match status" value="1"/>
</dbReference>
<evidence type="ECO:0000256" key="2">
    <source>
        <dbReference type="PROSITE-ProRule" id="PRU00335"/>
    </source>
</evidence>
<dbReference type="Gene3D" id="1.10.357.10">
    <property type="entry name" value="Tetracycline Repressor, domain 2"/>
    <property type="match status" value="1"/>
</dbReference>
<reference evidence="5" key="1">
    <citation type="submission" date="2019-07" db="EMBL/GenBank/DDBJ databases">
        <title>Bacillus alkalisoli sp. nov. isolated from saline soil.</title>
        <authorList>
            <person name="Sun J.-Q."/>
            <person name="Xu L."/>
        </authorList>
    </citation>
    <scope>NUCLEOTIDE SEQUENCE [LARGE SCALE GENOMIC DNA]</scope>
    <source>
        <strain evidence="5">M4U3P1</strain>
    </source>
</reference>
<dbReference type="InterPro" id="IPR050109">
    <property type="entry name" value="HTH-type_TetR-like_transc_reg"/>
</dbReference>
<dbReference type="Proteomes" id="UP000318138">
    <property type="component" value="Chromosome"/>
</dbReference>
<protein>
    <submittedName>
        <fullName evidence="4">Forespore capture DNA-binding protein RefZ</fullName>
    </submittedName>
</protein>
<gene>
    <name evidence="4" type="primary">refZ</name>
    <name evidence="4" type="ORF">FLK61_36005</name>
</gene>
<dbReference type="AlphaFoldDB" id="A0A859FGX2"/>
<feature type="DNA-binding region" description="H-T-H motif" evidence="2">
    <location>
        <begin position="35"/>
        <end position="54"/>
    </location>
</feature>
<dbReference type="InterPro" id="IPR009057">
    <property type="entry name" value="Homeodomain-like_sf"/>
</dbReference>
<dbReference type="PRINTS" id="PR00455">
    <property type="entry name" value="HTHTETR"/>
</dbReference>
<dbReference type="PROSITE" id="PS01081">
    <property type="entry name" value="HTH_TETR_1"/>
    <property type="match status" value="1"/>
</dbReference>
<keyword evidence="5" id="KW-1185">Reference proteome</keyword>
<keyword evidence="1 2" id="KW-0238">DNA-binding</keyword>
<dbReference type="Pfam" id="PF00440">
    <property type="entry name" value="TetR_N"/>
    <property type="match status" value="1"/>
</dbReference>
<evidence type="ECO:0000256" key="1">
    <source>
        <dbReference type="ARBA" id="ARBA00023125"/>
    </source>
</evidence>
<feature type="domain" description="HTH tetR-type" evidence="3">
    <location>
        <begin position="12"/>
        <end position="72"/>
    </location>
</feature>
<dbReference type="InterPro" id="IPR001647">
    <property type="entry name" value="HTH_TetR"/>
</dbReference>
<proteinExistence type="predicted"/>
<dbReference type="KEGG" id="psua:FLK61_36005"/>